<keyword evidence="9" id="KW-1185">Reference proteome</keyword>
<evidence type="ECO:0000256" key="1">
    <source>
        <dbReference type="ARBA" id="ARBA00004651"/>
    </source>
</evidence>
<dbReference type="Gene3D" id="1.20.1250.20">
    <property type="entry name" value="MFS general substrate transporter like domains"/>
    <property type="match status" value="1"/>
</dbReference>
<keyword evidence="2" id="KW-1003">Cell membrane</keyword>
<evidence type="ECO:0000256" key="6">
    <source>
        <dbReference type="SAM" id="Phobius"/>
    </source>
</evidence>
<dbReference type="Proteomes" id="UP001597168">
    <property type="component" value="Unassembled WGS sequence"/>
</dbReference>
<dbReference type="PANTHER" id="PTHR23513">
    <property type="entry name" value="INTEGRAL MEMBRANE EFFLUX PROTEIN-RELATED"/>
    <property type="match status" value="1"/>
</dbReference>
<evidence type="ECO:0000256" key="5">
    <source>
        <dbReference type="ARBA" id="ARBA00023136"/>
    </source>
</evidence>
<dbReference type="PANTHER" id="PTHR23513:SF6">
    <property type="entry name" value="MAJOR FACILITATOR SUPERFAMILY ASSOCIATED DOMAIN-CONTAINING PROTEIN"/>
    <property type="match status" value="1"/>
</dbReference>
<dbReference type="InterPro" id="IPR036259">
    <property type="entry name" value="MFS_trans_sf"/>
</dbReference>
<comment type="caution">
    <text evidence="8">The sequence shown here is derived from an EMBL/GenBank/DDBJ whole genome shotgun (WGS) entry which is preliminary data.</text>
</comment>
<protein>
    <submittedName>
        <fullName evidence="8">MFS transporter</fullName>
    </submittedName>
</protein>
<dbReference type="EMBL" id="JBHTLK010000285">
    <property type="protein sequence ID" value="MFD1151850.1"/>
    <property type="molecule type" value="Genomic_DNA"/>
</dbReference>
<keyword evidence="3 6" id="KW-0812">Transmembrane</keyword>
<evidence type="ECO:0000259" key="7">
    <source>
        <dbReference type="PROSITE" id="PS50850"/>
    </source>
</evidence>
<feature type="transmembrane region" description="Helical" evidence="6">
    <location>
        <begin position="263"/>
        <end position="280"/>
    </location>
</feature>
<evidence type="ECO:0000256" key="4">
    <source>
        <dbReference type="ARBA" id="ARBA00022989"/>
    </source>
</evidence>
<dbReference type="InterPro" id="IPR020846">
    <property type="entry name" value="MFS_dom"/>
</dbReference>
<organism evidence="8 9">
    <name type="scientific">Saccharothrix hoggarensis</name>
    <dbReference type="NCBI Taxonomy" id="913853"/>
    <lineage>
        <taxon>Bacteria</taxon>
        <taxon>Bacillati</taxon>
        <taxon>Actinomycetota</taxon>
        <taxon>Actinomycetes</taxon>
        <taxon>Pseudonocardiales</taxon>
        <taxon>Pseudonocardiaceae</taxon>
        <taxon>Saccharothrix</taxon>
    </lineage>
</organism>
<feature type="transmembrane region" description="Helical" evidence="6">
    <location>
        <begin position="370"/>
        <end position="391"/>
    </location>
</feature>
<dbReference type="RefSeq" id="WP_380729219.1">
    <property type="nucleotide sequence ID" value="NZ_JBHTLK010000285.1"/>
</dbReference>
<reference evidence="9" key="1">
    <citation type="journal article" date="2019" name="Int. J. Syst. Evol. Microbiol.">
        <title>The Global Catalogue of Microorganisms (GCM) 10K type strain sequencing project: providing services to taxonomists for standard genome sequencing and annotation.</title>
        <authorList>
            <consortium name="The Broad Institute Genomics Platform"/>
            <consortium name="The Broad Institute Genome Sequencing Center for Infectious Disease"/>
            <person name="Wu L."/>
            <person name="Ma J."/>
        </authorList>
    </citation>
    <scope>NUCLEOTIDE SEQUENCE [LARGE SCALE GENOMIC DNA]</scope>
    <source>
        <strain evidence="9">CCUG 60214</strain>
    </source>
</reference>
<dbReference type="SUPFAM" id="SSF103473">
    <property type="entry name" value="MFS general substrate transporter"/>
    <property type="match status" value="1"/>
</dbReference>
<dbReference type="CDD" id="cd06173">
    <property type="entry name" value="MFS_MefA_like"/>
    <property type="match status" value="1"/>
</dbReference>
<feature type="transmembrane region" description="Helical" evidence="6">
    <location>
        <begin position="21"/>
        <end position="42"/>
    </location>
</feature>
<feature type="domain" description="Major facilitator superfamily (MFS) profile" evidence="7">
    <location>
        <begin position="207"/>
        <end position="396"/>
    </location>
</feature>
<accession>A0ABW3R4J0</accession>
<feature type="transmembrane region" description="Helical" evidence="6">
    <location>
        <begin position="230"/>
        <end position="251"/>
    </location>
</feature>
<feature type="transmembrane region" description="Helical" evidence="6">
    <location>
        <begin position="77"/>
        <end position="110"/>
    </location>
</feature>
<feature type="transmembrane region" description="Helical" evidence="6">
    <location>
        <begin position="292"/>
        <end position="321"/>
    </location>
</feature>
<dbReference type="Pfam" id="PF07690">
    <property type="entry name" value="MFS_1"/>
    <property type="match status" value="1"/>
</dbReference>
<dbReference type="InterPro" id="IPR011701">
    <property type="entry name" value="MFS"/>
</dbReference>
<evidence type="ECO:0000256" key="3">
    <source>
        <dbReference type="ARBA" id="ARBA00022692"/>
    </source>
</evidence>
<name>A0ABW3R4J0_9PSEU</name>
<proteinExistence type="predicted"/>
<comment type="subcellular location">
    <subcellularLocation>
        <location evidence="1">Cell membrane</location>
        <topology evidence="1">Multi-pass membrane protein</topology>
    </subcellularLocation>
</comment>
<dbReference type="PROSITE" id="PS50850">
    <property type="entry name" value="MFS"/>
    <property type="match status" value="1"/>
</dbReference>
<sequence>MPRDPLWRDRSFALLWSGQSVSLIGSQVTVVAVPLVAVAALGAGPWEVGVVAACGRLPYLVFGLVAGVWVDRLPRRAVAAVCAVGQAVALAVVPVAAAVVVLSVAVLAVAVAEARAFAVFGDIAGLALVPMVVPRDRLTRAQGAVEVSQATAQVAGPALGGWLVGAGTAAGALLVDAASFVVAAVALAGVQVAGPAVGRADASARAGMGAEVLAGLRAVFGHRILRRVTLCTATHVFWFNAFGAVLVLHLVADLGMTPSRLGMTLSVGAVGGLVGALVAARAGEWFGRGPTMVAAILVTGGGQAFVAVSPMVGVAVMWFALQVYNVHQVPVRYEVTPSALHGRVNATIRTAVWGCAPAGALVGGLLGDLVGSRATLVVSGVGAALACLWLARTRVG</sequence>
<gene>
    <name evidence="8" type="ORF">ACFQ3T_32335</name>
</gene>
<evidence type="ECO:0000313" key="8">
    <source>
        <dbReference type="EMBL" id="MFD1151850.1"/>
    </source>
</evidence>
<evidence type="ECO:0000256" key="2">
    <source>
        <dbReference type="ARBA" id="ARBA00022475"/>
    </source>
</evidence>
<keyword evidence="5 6" id="KW-0472">Membrane</keyword>
<evidence type="ECO:0000313" key="9">
    <source>
        <dbReference type="Proteomes" id="UP001597168"/>
    </source>
</evidence>
<keyword evidence="4 6" id="KW-1133">Transmembrane helix</keyword>
<feature type="transmembrane region" description="Helical" evidence="6">
    <location>
        <begin position="48"/>
        <end position="70"/>
    </location>
</feature>